<keyword evidence="4" id="KW-1185">Reference proteome</keyword>
<evidence type="ECO:0000256" key="2">
    <source>
        <dbReference type="SAM" id="MobiDB-lite"/>
    </source>
</evidence>
<dbReference type="PATRIC" id="fig|1423753.3.peg.2663"/>
<reference evidence="3 4" key="1">
    <citation type="journal article" date="2015" name="Genome Announc.">
        <title>Expanding the biotechnology potential of lactobacilli through comparative genomics of 213 strains and associated genera.</title>
        <authorList>
            <person name="Sun Z."/>
            <person name="Harris H.M."/>
            <person name="McCann A."/>
            <person name="Guo C."/>
            <person name="Argimon S."/>
            <person name="Zhang W."/>
            <person name="Yang X."/>
            <person name="Jeffery I.B."/>
            <person name="Cooney J.C."/>
            <person name="Kagawa T.F."/>
            <person name="Liu W."/>
            <person name="Song Y."/>
            <person name="Salvetti E."/>
            <person name="Wrobel A."/>
            <person name="Rasinkangas P."/>
            <person name="Parkhill J."/>
            <person name="Rea M.C."/>
            <person name="O'Sullivan O."/>
            <person name="Ritari J."/>
            <person name="Douillard F.P."/>
            <person name="Paul Ross R."/>
            <person name="Yang R."/>
            <person name="Briner A.E."/>
            <person name="Felis G.E."/>
            <person name="de Vos W.M."/>
            <person name="Barrangou R."/>
            <person name="Klaenhammer T.R."/>
            <person name="Caufield P.W."/>
            <person name="Cui Y."/>
            <person name="Zhang H."/>
            <person name="O'Toole P.W."/>
        </authorList>
    </citation>
    <scope>NUCLEOTIDE SEQUENCE [LARGE SCALE GENOMIC DNA]</scope>
    <source>
        <strain evidence="3 4">DSM 16381</strain>
    </source>
</reference>
<feature type="region of interest" description="Disordered" evidence="2">
    <location>
        <begin position="152"/>
        <end position="172"/>
    </location>
</feature>
<name>A0A0R1UQU4_9LACO</name>
<evidence type="ECO:0000313" key="3">
    <source>
        <dbReference type="EMBL" id="KRL95565.1"/>
    </source>
</evidence>
<dbReference type="AlphaFoldDB" id="A0A0R1UQU4"/>
<comment type="caution">
    <text evidence="3">The sequence shown here is derived from an EMBL/GenBank/DDBJ whole genome shotgun (WGS) entry which is preliminary data.</text>
</comment>
<dbReference type="InterPro" id="IPR009636">
    <property type="entry name" value="SCAF"/>
</dbReference>
<dbReference type="Proteomes" id="UP000051580">
    <property type="component" value="Unassembled WGS sequence"/>
</dbReference>
<proteinExistence type="predicted"/>
<dbReference type="STRING" id="1423753.FD28_GL002537"/>
<keyword evidence="1" id="KW-0175">Coiled coil</keyword>
<gene>
    <name evidence="3" type="ORF">FD28_GL002537</name>
</gene>
<dbReference type="Pfam" id="PF06810">
    <property type="entry name" value="Phage_scaffold"/>
    <property type="match status" value="1"/>
</dbReference>
<sequence length="182" mass="19995">MFEMKREFLKGLELSEEQINAIMAEHGKDVETSKSQLTELQTENESLHTQIADRDKDIKALKKDAGDNEGLSKQLTDLQDKYKTDTENLTNQLSQTKLNGALTTALTGAKVRNPKAVEGLLDMDKVKLTDEGKLEGLDDQLSALRKSDGYLFDEGSKGGYEPAGGNGSDDNNQVQALVDAFK</sequence>
<dbReference type="EMBL" id="AZFS01000046">
    <property type="protein sequence ID" value="KRL95565.1"/>
    <property type="molecule type" value="Genomic_DNA"/>
</dbReference>
<feature type="compositionally biased region" description="Gly residues" evidence="2">
    <location>
        <begin position="157"/>
        <end position="167"/>
    </location>
</feature>
<organism evidence="3 4">
    <name type="scientific">Levilactobacillus hammesii DSM 16381</name>
    <dbReference type="NCBI Taxonomy" id="1423753"/>
    <lineage>
        <taxon>Bacteria</taxon>
        <taxon>Bacillati</taxon>
        <taxon>Bacillota</taxon>
        <taxon>Bacilli</taxon>
        <taxon>Lactobacillales</taxon>
        <taxon>Lactobacillaceae</taxon>
        <taxon>Levilactobacillus</taxon>
    </lineage>
</organism>
<protein>
    <submittedName>
        <fullName evidence="3">Scaffolding protein SbcC-like protein</fullName>
    </submittedName>
</protein>
<feature type="coiled-coil region" evidence="1">
    <location>
        <begin position="30"/>
        <end position="88"/>
    </location>
</feature>
<evidence type="ECO:0000256" key="1">
    <source>
        <dbReference type="SAM" id="Coils"/>
    </source>
</evidence>
<accession>A0A0R1UQU4</accession>
<evidence type="ECO:0000313" key="4">
    <source>
        <dbReference type="Proteomes" id="UP000051580"/>
    </source>
</evidence>